<reference evidence="3" key="1">
    <citation type="journal article" date="2017" name="Nat. Commun.">
        <title>The asparagus genome sheds light on the origin and evolution of a young Y chromosome.</title>
        <authorList>
            <person name="Harkess A."/>
            <person name="Zhou J."/>
            <person name="Xu C."/>
            <person name="Bowers J.E."/>
            <person name="Van der Hulst R."/>
            <person name="Ayyampalayam S."/>
            <person name="Mercati F."/>
            <person name="Riccardi P."/>
            <person name="McKain M.R."/>
            <person name="Kakrana A."/>
            <person name="Tang H."/>
            <person name="Ray J."/>
            <person name="Groenendijk J."/>
            <person name="Arikit S."/>
            <person name="Mathioni S.M."/>
            <person name="Nakano M."/>
            <person name="Shan H."/>
            <person name="Telgmann-Rauber A."/>
            <person name="Kanno A."/>
            <person name="Yue Z."/>
            <person name="Chen H."/>
            <person name="Li W."/>
            <person name="Chen Y."/>
            <person name="Xu X."/>
            <person name="Zhang Y."/>
            <person name="Luo S."/>
            <person name="Chen H."/>
            <person name="Gao J."/>
            <person name="Mao Z."/>
            <person name="Pires J.C."/>
            <person name="Luo M."/>
            <person name="Kudrna D."/>
            <person name="Wing R.A."/>
            <person name="Meyers B.C."/>
            <person name="Yi K."/>
            <person name="Kong H."/>
            <person name="Lavrijsen P."/>
            <person name="Sunseri F."/>
            <person name="Falavigna A."/>
            <person name="Ye Y."/>
            <person name="Leebens-Mack J.H."/>
            <person name="Chen G."/>
        </authorList>
    </citation>
    <scope>NUCLEOTIDE SEQUENCE [LARGE SCALE GENOMIC DNA]</scope>
    <source>
        <strain evidence="3">cv. DH0086</strain>
    </source>
</reference>
<keyword evidence="1" id="KW-1133">Transmembrane helix</keyword>
<organism evidence="2 3">
    <name type="scientific">Asparagus officinalis</name>
    <name type="common">Garden asparagus</name>
    <dbReference type="NCBI Taxonomy" id="4686"/>
    <lineage>
        <taxon>Eukaryota</taxon>
        <taxon>Viridiplantae</taxon>
        <taxon>Streptophyta</taxon>
        <taxon>Embryophyta</taxon>
        <taxon>Tracheophyta</taxon>
        <taxon>Spermatophyta</taxon>
        <taxon>Magnoliopsida</taxon>
        <taxon>Liliopsida</taxon>
        <taxon>Asparagales</taxon>
        <taxon>Asparagaceae</taxon>
        <taxon>Asparagoideae</taxon>
        <taxon>Asparagus</taxon>
    </lineage>
</organism>
<keyword evidence="1" id="KW-0812">Transmembrane</keyword>
<evidence type="ECO:0000256" key="1">
    <source>
        <dbReference type="SAM" id="Phobius"/>
    </source>
</evidence>
<dbReference type="Gramene" id="ONK79975">
    <property type="protein sequence ID" value="ONK79975"/>
    <property type="gene ID" value="A4U43_C01F12430"/>
</dbReference>
<dbReference type="Proteomes" id="UP000243459">
    <property type="component" value="Chromosome 1"/>
</dbReference>
<evidence type="ECO:0000313" key="3">
    <source>
        <dbReference type="Proteomes" id="UP000243459"/>
    </source>
</evidence>
<feature type="transmembrane region" description="Helical" evidence="1">
    <location>
        <begin position="219"/>
        <end position="240"/>
    </location>
</feature>
<keyword evidence="3" id="KW-1185">Reference proteome</keyword>
<protein>
    <submittedName>
        <fullName evidence="2">Uncharacterized protein</fullName>
    </submittedName>
</protein>
<dbReference type="EMBL" id="CM007381">
    <property type="protein sequence ID" value="ONK79975.1"/>
    <property type="molecule type" value="Genomic_DNA"/>
</dbReference>
<keyword evidence="1" id="KW-0472">Membrane</keyword>
<gene>
    <name evidence="2" type="ORF">A4U43_C01F12430</name>
</gene>
<accession>A0A5P1FNS4</accession>
<dbReference type="AlphaFoldDB" id="A0A5P1FNS4"/>
<sequence>MCYSLTNREDSVKIGILKHRGGFPQEGLFGTNIIGLRPGFVNKDAPVNIVVVAPNTFGNELAKIDAQYLMGRPGSQAGLERQIPSDDKEKQVDYRHDDTDAYLTKPNDVGDLGDISYSADNESDFWTMDEAMPTSIPASNCFEPVTYFEGASSVLVSFNNDDNILVFPVLAEARRVVLLSPKPCSDEGPSVAAATLDELEISSMGVKVVPMDVPMTTTVVVRIMISSIVSYILVTVAPYLMSSNERIQVMPTISLTPEQELELNLVELTKKWDSQVT</sequence>
<proteinExistence type="predicted"/>
<name>A0A5P1FNS4_ASPOF</name>
<evidence type="ECO:0000313" key="2">
    <source>
        <dbReference type="EMBL" id="ONK79975.1"/>
    </source>
</evidence>